<dbReference type="GeneID" id="20354093"/>
<keyword evidence="1" id="KW-0812">Transmembrane</keyword>
<reference evidence="2" key="3">
    <citation type="submission" date="2010-09" db="EMBL/GenBank/DDBJ databases">
        <title>Annotation of Gaeumannomyces graminis var. tritici R3-111a-1.</title>
        <authorList>
            <consortium name="The Broad Institute Genome Sequencing Platform"/>
            <person name="Ma L.-J."/>
            <person name="Dead R."/>
            <person name="Young S.K."/>
            <person name="Zeng Q."/>
            <person name="Gargeya S."/>
            <person name="Fitzgerald M."/>
            <person name="Haas B."/>
            <person name="Abouelleil A."/>
            <person name="Alvarado L."/>
            <person name="Arachchi H.M."/>
            <person name="Berlin A."/>
            <person name="Brown A."/>
            <person name="Chapman S.B."/>
            <person name="Chen Z."/>
            <person name="Dunbar C."/>
            <person name="Freedman E."/>
            <person name="Gearin G."/>
            <person name="Gellesch M."/>
            <person name="Goldberg J."/>
            <person name="Griggs A."/>
            <person name="Gujja S."/>
            <person name="Heiman D."/>
            <person name="Howarth C."/>
            <person name="Larson L."/>
            <person name="Lui A."/>
            <person name="MacDonald P.J.P."/>
            <person name="Mehta T."/>
            <person name="Montmayeur A."/>
            <person name="Murphy C."/>
            <person name="Neiman D."/>
            <person name="Pearson M."/>
            <person name="Priest M."/>
            <person name="Roberts A."/>
            <person name="Saif S."/>
            <person name="Shea T."/>
            <person name="Shenoy N."/>
            <person name="Sisk P."/>
            <person name="Stolte C."/>
            <person name="Sykes S."/>
            <person name="Yandava C."/>
            <person name="Wortman J."/>
            <person name="Nusbaum C."/>
            <person name="Birren B."/>
        </authorList>
    </citation>
    <scope>NUCLEOTIDE SEQUENCE</scope>
    <source>
        <strain evidence="2">R3-111a-1</strain>
    </source>
</reference>
<name>J3PJF4_GAET3</name>
<dbReference type="Proteomes" id="UP000006039">
    <property type="component" value="Unassembled WGS sequence"/>
</dbReference>
<evidence type="ECO:0000256" key="1">
    <source>
        <dbReference type="SAM" id="Phobius"/>
    </source>
</evidence>
<dbReference type="EMBL" id="GL385418">
    <property type="protein sequence ID" value="EJT68805.1"/>
    <property type="molecule type" value="Genomic_DNA"/>
</dbReference>
<dbReference type="RefSeq" id="XP_009229816.1">
    <property type="nucleotide sequence ID" value="XM_009231552.1"/>
</dbReference>
<dbReference type="AlphaFoldDB" id="J3PJF4"/>
<protein>
    <submittedName>
        <fullName evidence="2 3">Uncharacterized protein</fullName>
    </submittedName>
</protein>
<gene>
    <name evidence="3" type="primary">20354093</name>
    <name evidence="2" type="ORF">GGTG_13635</name>
</gene>
<dbReference type="VEuPathDB" id="FungiDB:GGTG_13635"/>
<evidence type="ECO:0000313" key="4">
    <source>
        <dbReference type="Proteomes" id="UP000006039"/>
    </source>
</evidence>
<reference evidence="2" key="2">
    <citation type="submission" date="2010-07" db="EMBL/GenBank/DDBJ databases">
        <authorList>
            <consortium name="The Broad Institute Genome Sequencing Platform"/>
            <consortium name="Broad Institute Genome Sequencing Center for Infectious Disease"/>
            <person name="Ma L.-J."/>
            <person name="Dead R."/>
            <person name="Young S."/>
            <person name="Zeng Q."/>
            <person name="Koehrsen M."/>
            <person name="Alvarado L."/>
            <person name="Berlin A."/>
            <person name="Chapman S.B."/>
            <person name="Chen Z."/>
            <person name="Freedman E."/>
            <person name="Gellesch M."/>
            <person name="Goldberg J."/>
            <person name="Griggs A."/>
            <person name="Gujja S."/>
            <person name="Heilman E.R."/>
            <person name="Heiman D."/>
            <person name="Hepburn T."/>
            <person name="Howarth C."/>
            <person name="Jen D."/>
            <person name="Larson L."/>
            <person name="Mehta T."/>
            <person name="Neiman D."/>
            <person name="Pearson M."/>
            <person name="Roberts A."/>
            <person name="Saif S."/>
            <person name="Shea T."/>
            <person name="Shenoy N."/>
            <person name="Sisk P."/>
            <person name="Stolte C."/>
            <person name="Sykes S."/>
            <person name="Walk T."/>
            <person name="White J."/>
            <person name="Yandava C."/>
            <person name="Haas B."/>
            <person name="Nusbaum C."/>
            <person name="Birren B."/>
        </authorList>
    </citation>
    <scope>NUCLEOTIDE SEQUENCE</scope>
    <source>
        <strain evidence="2">R3-111a-1</strain>
    </source>
</reference>
<keyword evidence="1" id="KW-1133">Transmembrane helix</keyword>
<evidence type="ECO:0000313" key="2">
    <source>
        <dbReference type="EMBL" id="EJT68805.1"/>
    </source>
</evidence>
<accession>J3PJF4</accession>
<reference evidence="3" key="5">
    <citation type="submission" date="2018-04" db="UniProtKB">
        <authorList>
            <consortium name="EnsemblFungi"/>
        </authorList>
    </citation>
    <scope>IDENTIFICATION</scope>
    <source>
        <strain evidence="3">R3-111a-1</strain>
    </source>
</reference>
<keyword evidence="4" id="KW-1185">Reference proteome</keyword>
<evidence type="ECO:0000313" key="3">
    <source>
        <dbReference type="EnsemblFungi" id="EJT68805"/>
    </source>
</evidence>
<reference evidence="3" key="4">
    <citation type="journal article" date="2015" name="G3 (Bethesda)">
        <title>Genome sequences of three phytopathogenic species of the Magnaporthaceae family of fungi.</title>
        <authorList>
            <person name="Okagaki L.H."/>
            <person name="Nunes C.C."/>
            <person name="Sailsbery J."/>
            <person name="Clay B."/>
            <person name="Brown D."/>
            <person name="John T."/>
            <person name="Oh Y."/>
            <person name="Young N."/>
            <person name="Fitzgerald M."/>
            <person name="Haas B.J."/>
            <person name="Zeng Q."/>
            <person name="Young S."/>
            <person name="Adiconis X."/>
            <person name="Fan L."/>
            <person name="Levin J.Z."/>
            <person name="Mitchell T.K."/>
            <person name="Okubara P.A."/>
            <person name="Farman M.L."/>
            <person name="Kohn L.M."/>
            <person name="Birren B."/>
            <person name="Ma L.-J."/>
            <person name="Dean R.A."/>
        </authorList>
    </citation>
    <scope>NUCLEOTIDE SEQUENCE</scope>
    <source>
        <strain evidence="3">R3-111a-1</strain>
    </source>
</reference>
<sequence length="102" mass="11773">MLNGILTHVFFVNINPGYNNKRKDRCAGGQANFNNRNDISVIRIALKPSFDIRITLNKAFLKYVYPKAYFIKILFIFRLNLIFFYVPRRSSKKRLAGGGGLN</sequence>
<feature type="transmembrane region" description="Helical" evidence="1">
    <location>
        <begin position="68"/>
        <end position="86"/>
    </location>
</feature>
<proteinExistence type="predicted"/>
<dbReference type="HOGENOM" id="CLU_2277682_0_0_1"/>
<organism evidence="2">
    <name type="scientific">Gaeumannomyces tritici (strain R3-111a-1)</name>
    <name type="common">Wheat and barley take-all root rot fungus</name>
    <name type="synonym">Gaeumannomyces graminis var. tritici</name>
    <dbReference type="NCBI Taxonomy" id="644352"/>
    <lineage>
        <taxon>Eukaryota</taxon>
        <taxon>Fungi</taxon>
        <taxon>Dikarya</taxon>
        <taxon>Ascomycota</taxon>
        <taxon>Pezizomycotina</taxon>
        <taxon>Sordariomycetes</taxon>
        <taxon>Sordariomycetidae</taxon>
        <taxon>Magnaporthales</taxon>
        <taxon>Magnaporthaceae</taxon>
        <taxon>Gaeumannomyces</taxon>
    </lineage>
</organism>
<keyword evidence="1" id="KW-0472">Membrane</keyword>
<dbReference type="EnsemblFungi" id="EJT68805">
    <property type="protein sequence ID" value="EJT68805"/>
    <property type="gene ID" value="GGTG_13635"/>
</dbReference>
<reference evidence="4" key="1">
    <citation type="submission" date="2010-07" db="EMBL/GenBank/DDBJ databases">
        <title>The genome sequence of Gaeumannomyces graminis var. tritici strain R3-111a-1.</title>
        <authorList>
            <consortium name="The Broad Institute Genome Sequencing Platform"/>
            <person name="Ma L.-J."/>
            <person name="Dead R."/>
            <person name="Young S."/>
            <person name="Zeng Q."/>
            <person name="Koehrsen M."/>
            <person name="Alvarado L."/>
            <person name="Berlin A."/>
            <person name="Chapman S.B."/>
            <person name="Chen Z."/>
            <person name="Freedman E."/>
            <person name="Gellesch M."/>
            <person name="Goldberg J."/>
            <person name="Griggs A."/>
            <person name="Gujja S."/>
            <person name="Heilman E.R."/>
            <person name="Heiman D."/>
            <person name="Hepburn T."/>
            <person name="Howarth C."/>
            <person name="Jen D."/>
            <person name="Larson L."/>
            <person name="Mehta T."/>
            <person name="Neiman D."/>
            <person name="Pearson M."/>
            <person name="Roberts A."/>
            <person name="Saif S."/>
            <person name="Shea T."/>
            <person name="Shenoy N."/>
            <person name="Sisk P."/>
            <person name="Stolte C."/>
            <person name="Sykes S."/>
            <person name="Walk T."/>
            <person name="White J."/>
            <person name="Yandava C."/>
            <person name="Haas B."/>
            <person name="Nusbaum C."/>
            <person name="Birren B."/>
        </authorList>
    </citation>
    <scope>NUCLEOTIDE SEQUENCE [LARGE SCALE GENOMIC DNA]</scope>
    <source>
        <strain evidence="4">R3-111a-1</strain>
    </source>
</reference>